<dbReference type="InterPro" id="IPR039428">
    <property type="entry name" value="NUOK/Mnh_C1-like"/>
</dbReference>
<feature type="transmembrane region" description="Helical" evidence="7">
    <location>
        <begin position="6"/>
        <end position="25"/>
    </location>
</feature>
<dbReference type="Gene3D" id="1.10.287.3510">
    <property type="match status" value="1"/>
</dbReference>
<dbReference type="InterPro" id="IPR001133">
    <property type="entry name" value="NADH_UbQ_OxRdtase_chain4L/K"/>
</dbReference>
<dbReference type="RefSeq" id="WP_160094748.1">
    <property type="nucleotide sequence ID" value="NZ_CP047224.1"/>
</dbReference>
<keyword evidence="4 7" id="KW-0812">Transmembrane</keyword>
<dbReference type="GO" id="GO:0048038">
    <property type="term" value="F:quinone binding"/>
    <property type="evidence" value="ECO:0007669"/>
    <property type="project" value="UniProtKB-KW"/>
</dbReference>
<dbReference type="GO" id="GO:0042773">
    <property type="term" value="P:ATP synthesis coupled electron transport"/>
    <property type="evidence" value="ECO:0007669"/>
    <property type="project" value="InterPro"/>
</dbReference>
<evidence type="ECO:0000256" key="7">
    <source>
        <dbReference type="HAMAP-Rule" id="MF_01456"/>
    </source>
</evidence>
<dbReference type="EMBL" id="CP047224">
    <property type="protein sequence ID" value="QHD64878.1"/>
    <property type="molecule type" value="Genomic_DNA"/>
</dbReference>
<gene>
    <name evidence="7 8" type="primary">nuoK</name>
    <name evidence="8" type="ORF">GP480_00055</name>
</gene>
<feature type="transmembrane region" description="Helical" evidence="7">
    <location>
        <begin position="58"/>
        <end position="83"/>
    </location>
</feature>
<keyword evidence="7" id="KW-0520">NAD</keyword>
<name>A0A6P1G9B3_9RICK</name>
<comment type="subcellular location">
    <subcellularLocation>
        <location evidence="7">Cell membrane</location>
        <topology evidence="7">Multi-pass membrane protein</topology>
    </subcellularLocation>
    <subcellularLocation>
        <location evidence="1">Membrane</location>
        <topology evidence="1">Multi-pass membrane protein</topology>
    </subcellularLocation>
</comment>
<keyword evidence="7" id="KW-1278">Translocase</keyword>
<proteinExistence type="inferred from homology"/>
<keyword evidence="9" id="KW-1185">Reference proteome</keyword>
<keyword evidence="7" id="KW-0830">Ubiquinone</keyword>
<dbReference type="PANTHER" id="PTHR11434">
    <property type="entry name" value="NADH-UBIQUINONE OXIDOREDUCTASE SUBUNIT ND4L"/>
    <property type="match status" value="1"/>
</dbReference>
<reference evidence="8 9" key="1">
    <citation type="journal article" date="2020" name="MBio">
        <title>Erratum for Teymournejad et al., 'Isolation and Molecular Analysis of a Novel Neorickettsia Species That Causes Potomac Horse Fever'.</title>
        <authorList>
            <person name="Teymournejad O."/>
            <person name="Lin M."/>
            <person name="Bekebrede H."/>
            <person name="Kamr A."/>
            <person name="Toribio R.E."/>
            <person name="Arroyo L.G."/>
            <person name="Baird J.D."/>
            <person name="Rikihisa Y."/>
        </authorList>
    </citation>
    <scope>NUCLEOTIDE SEQUENCE [LARGE SCALE GENOMIC DNA]</scope>
    <source>
        <strain evidence="8 9">Fin17</strain>
    </source>
</reference>
<dbReference type="PANTHER" id="PTHR11434:SF16">
    <property type="entry name" value="NADH-UBIQUINONE OXIDOREDUCTASE CHAIN 4L"/>
    <property type="match status" value="1"/>
</dbReference>
<dbReference type="Pfam" id="PF00420">
    <property type="entry name" value="Oxidored_q2"/>
    <property type="match status" value="1"/>
</dbReference>
<keyword evidence="7" id="KW-1003">Cell membrane</keyword>
<comment type="catalytic activity">
    <reaction evidence="7">
        <text>a quinone + NADH + 5 H(+)(in) = a quinol + NAD(+) + 4 H(+)(out)</text>
        <dbReference type="Rhea" id="RHEA:57888"/>
        <dbReference type="ChEBI" id="CHEBI:15378"/>
        <dbReference type="ChEBI" id="CHEBI:24646"/>
        <dbReference type="ChEBI" id="CHEBI:57540"/>
        <dbReference type="ChEBI" id="CHEBI:57945"/>
        <dbReference type="ChEBI" id="CHEBI:132124"/>
    </reaction>
</comment>
<evidence type="ECO:0000256" key="5">
    <source>
        <dbReference type="ARBA" id="ARBA00022989"/>
    </source>
</evidence>
<comment type="function">
    <text evidence="7">NDH-1 shuttles electrons from NADH, via FMN and iron-sulfur (Fe-S) centers, to quinones in the respiratory chain. The immediate electron acceptor for the enzyme in this species is believed to be ubiquinone. Couples the redox reaction to proton translocation (for every two electrons transferred, four hydrogen ions are translocated across the cytoplasmic membrane), and thus conserves the redox energy in a proton gradient.</text>
</comment>
<dbReference type="AlphaFoldDB" id="A0A6P1G9B3"/>
<evidence type="ECO:0000256" key="3">
    <source>
        <dbReference type="ARBA" id="ARBA00022448"/>
    </source>
</evidence>
<reference evidence="8 9" key="2">
    <citation type="journal article" date="2020" name="MBio">
        <title>Isolation and Molecular Analysis of a Novel Neorickettsia Species That Causes Potomac Horse Fever.</title>
        <authorList>
            <person name="Teymournejad O."/>
            <person name="Lin M."/>
            <person name="Bekebrede H."/>
            <person name="Kamr A."/>
            <person name="Toribio R.E."/>
            <person name="Arroyo L.G."/>
            <person name="Baird J.D."/>
            <person name="Rikihisa Y."/>
        </authorList>
    </citation>
    <scope>NUCLEOTIDE SEQUENCE [LARGE SCALE GENOMIC DNA]</scope>
    <source>
        <strain evidence="8 9">Fin17</strain>
    </source>
</reference>
<dbReference type="EC" id="7.1.1.-" evidence="7"/>
<evidence type="ECO:0000313" key="8">
    <source>
        <dbReference type="EMBL" id="QHD64878.1"/>
    </source>
</evidence>
<evidence type="ECO:0000256" key="2">
    <source>
        <dbReference type="ARBA" id="ARBA00010519"/>
    </source>
</evidence>
<keyword evidence="3 7" id="KW-0813">Transport</keyword>
<comment type="subunit">
    <text evidence="7">NDH-1 is composed of 14 different subunits. Subunits NuoA, H, J, K, L, M, N constitute the membrane sector of the complex.</text>
</comment>
<sequence length="99" mass="10368">MSPSFALFFVSSCFFSIGLFGVLISSRNIVTMLLAVEIMLLGAILSFCSASFNAIGGQVFSILVITVAAAEAAVALAVVVLYFKKAGNVDVKKLDKLGN</sequence>
<dbReference type="KEGG" id="nef:GP480_00055"/>
<organism evidence="8 9">
    <name type="scientific">Neorickettsia findlayensis</name>
    <dbReference type="NCBI Taxonomy" id="2686014"/>
    <lineage>
        <taxon>Bacteria</taxon>
        <taxon>Pseudomonadati</taxon>
        <taxon>Pseudomonadota</taxon>
        <taxon>Alphaproteobacteria</taxon>
        <taxon>Rickettsiales</taxon>
        <taxon>Anaplasmataceae</taxon>
        <taxon>Neorickettsia</taxon>
    </lineage>
</organism>
<keyword evidence="6 7" id="KW-0472">Membrane</keyword>
<comment type="similarity">
    <text evidence="2 7">Belongs to the complex I subunit 4L family.</text>
</comment>
<evidence type="ECO:0000256" key="6">
    <source>
        <dbReference type="ARBA" id="ARBA00023136"/>
    </source>
</evidence>
<feature type="transmembrane region" description="Helical" evidence="7">
    <location>
        <begin position="32"/>
        <end position="52"/>
    </location>
</feature>
<dbReference type="HAMAP" id="MF_01456">
    <property type="entry name" value="NDH1_NuoK"/>
    <property type="match status" value="1"/>
</dbReference>
<dbReference type="Proteomes" id="UP000464912">
    <property type="component" value="Chromosome"/>
</dbReference>
<keyword evidence="8" id="KW-0560">Oxidoreductase</keyword>
<dbReference type="GO" id="GO:0050136">
    <property type="term" value="F:NADH dehydrogenase (quinone) (non-electrogenic) activity"/>
    <property type="evidence" value="ECO:0007669"/>
    <property type="project" value="UniProtKB-UniRule"/>
</dbReference>
<evidence type="ECO:0000313" key="9">
    <source>
        <dbReference type="Proteomes" id="UP000464912"/>
    </source>
</evidence>
<accession>A0A6P1G9B3</accession>
<evidence type="ECO:0000256" key="1">
    <source>
        <dbReference type="ARBA" id="ARBA00004141"/>
    </source>
</evidence>
<keyword evidence="5 7" id="KW-1133">Transmembrane helix</keyword>
<dbReference type="GO" id="GO:0030964">
    <property type="term" value="C:NADH dehydrogenase complex"/>
    <property type="evidence" value="ECO:0007669"/>
    <property type="project" value="TreeGrafter"/>
</dbReference>
<dbReference type="GO" id="GO:0005886">
    <property type="term" value="C:plasma membrane"/>
    <property type="evidence" value="ECO:0007669"/>
    <property type="project" value="UniProtKB-SubCell"/>
</dbReference>
<dbReference type="NCBIfam" id="NF004320">
    <property type="entry name" value="PRK05715.1-2"/>
    <property type="match status" value="1"/>
</dbReference>
<evidence type="ECO:0000256" key="4">
    <source>
        <dbReference type="ARBA" id="ARBA00022692"/>
    </source>
</evidence>
<protein>
    <recommendedName>
        <fullName evidence="7">NADH-quinone oxidoreductase subunit K</fullName>
        <ecNumber evidence="7">7.1.1.-</ecNumber>
    </recommendedName>
    <alternativeName>
        <fullName evidence="7">NADH dehydrogenase I subunit K</fullName>
    </alternativeName>
    <alternativeName>
        <fullName evidence="7">NDH-1 subunit K</fullName>
    </alternativeName>
</protein>
<keyword evidence="7" id="KW-0874">Quinone</keyword>